<sequence length="400" mass="45113">MKKFFIAILIIVVFTIIIAFFEKYKIKEPNIQLKDKNVTEKILFKGLIGAVDFSSDEEGNFYIAYNNRIQFIDSLGKSYNIFYDRKMNITSIEYYNKKIYFASGNSIYTYDLHKKINTEIINNLPNFGDYSKSLIKINKDYLYITIGAATNSGVVGLDNNWIKEYPFSHDISPFKITLKGRNFNGDKTGSFTSYNTKNIAGQIVSGHFPGNASIIIYNLQNGVTATFAWGIRNVKGFDFDSRGRLIASVGGMEDRGLRGIKGDTDYIYVINSKGWYGWPDYSGGDPINSPRFKDSSNNTVGFIMDNHPTTNPSAPIYIHNSVSSLKSIAIDTSGQLGEADTIYFYDEKERKIYSLNAKGVLNEKIEFNINSKISSIKYLKNQIIVLDANKGAIYSLGKNE</sequence>
<dbReference type="Proteomes" id="UP000037043">
    <property type="component" value="Unassembled WGS sequence"/>
</dbReference>
<protein>
    <submittedName>
        <fullName evidence="1">Uncharacterized protein</fullName>
    </submittedName>
</protein>
<comment type="caution">
    <text evidence="1">The sequence shown here is derived from an EMBL/GenBank/DDBJ whole genome shotgun (WGS) entry which is preliminary data.</text>
</comment>
<reference evidence="2" key="1">
    <citation type="submission" date="2015-08" db="EMBL/GenBank/DDBJ databases">
        <title>Genome sequence of the strict anaerobe Clostridium homopropionicum LuHBu1 (DSM 5847T).</title>
        <authorList>
            <person name="Poehlein A."/>
            <person name="Beck M."/>
            <person name="Schiel-Bengelsdorf B."/>
            <person name="Bengelsdorf F.R."/>
            <person name="Daniel R."/>
            <person name="Duerre P."/>
        </authorList>
    </citation>
    <scope>NUCLEOTIDE SEQUENCE [LARGE SCALE GENOMIC DNA]</scope>
    <source>
        <strain evidence="2">DSM 5847</strain>
    </source>
</reference>
<dbReference type="RefSeq" id="WP_052219658.1">
    <property type="nucleotide sequence ID" value="NZ_LHUR01000005.1"/>
</dbReference>
<dbReference type="EMBL" id="LHUR01000005">
    <property type="protein sequence ID" value="KOA21371.1"/>
    <property type="molecule type" value="Genomic_DNA"/>
</dbReference>
<dbReference type="Gene3D" id="2.120.10.30">
    <property type="entry name" value="TolB, C-terminal domain"/>
    <property type="match status" value="1"/>
</dbReference>
<dbReference type="InterPro" id="IPR011042">
    <property type="entry name" value="6-blade_b-propeller_TolB-like"/>
</dbReference>
<evidence type="ECO:0000313" key="2">
    <source>
        <dbReference type="Proteomes" id="UP000037043"/>
    </source>
</evidence>
<dbReference type="STRING" id="36844.SAMN04488501_105184"/>
<organism evidence="1 2">
    <name type="scientific">Clostridium homopropionicum DSM 5847</name>
    <dbReference type="NCBI Taxonomy" id="1121318"/>
    <lineage>
        <taxon>Bacteria</taxon>
        <taxon>Bacillati</taxon>
        <taxon>Bacillota</taxon>
        <taxon>Clostridia</taxon>
        <taxon>Eubacteriales</taxon>
        <taxon>Clostridiaceae</taxon>
        <taxon>Clostridium</taxon>
    </lineage>
</organism>
<keyword evidence="2" id="KW-1185">Reference proteome</keyword>
<accession>A0A0L6ZEH0</accession>
<dbReference type="PATRIC" id="fig|1121318.3.peg.41"/>
<dbReference type="SUPFAM" id="SSF50952">
    <property type="entry name" value="Soluble quinoprotein glucose dehydrogenase"/>
    <property type="match status" value="1"/>
</dbReference>
<proteinExistence type="predicted"/>
<dbReference type="InterPro" id="IPR011041">
    <property type="entry name" value="Quinoprot_gluc/sorb_DH_b-prop"/>
</dbReference>
<evidence type="ECO:0000313" key="1">
    <source>
        <dbReference type="EMBL" id="KOA21371.1"/>
    </source>
</evidence>
<gene>
    <name evidence="1" type="ORF">CLHOM_00420</name>
</gene>
<name>A0A0L6ZEH0_9CLOT</name>
<dbReference type="AlphaFoldDB" id="A0A0L6ZEH0"/>